<geneLocation type="chloroplast" evidence="12"/>
<proteinExistence type="inferred from homology"/>
<comment type="similarity">
    <text evidence="3 11">Belongs to the PsaI family.</text>
</comment>
<feature type="transmembrane region" description="Helical" evidence="11">
    <location>
        <begin position="15"/>
        <end position="35"/>
    </location>
</feature>
<evidence type="ECO:0000256" key="5">
    <source>
        <dbReference type="ARBA" id="ARBA00022531"/>
    </source>
</evidence>
<keyword evidence="12" id="KW-0934">Plastid</keyword>
<dbReference type="HAMAP" id="MF_00431">
    <property type="entry name" value="PSI_PsaI"/>
    <property type="match status" value="1"/>
</dbReference>
<organism evidence="12">
    <name type="scientific">Cryptomeria japonica var. sinensis</name>
    <dbReference type="NCBI Taxonomy" id="99810"/>
    <lineage>
        <taxon>Eukaryota</taxon>
        <taxon>Viridiplantae</taxon>
        <taxon>Streptophyta</taxon>
        <taxon>Embryophyta</taxon>
        <taxon>Tracheophyta</taxon>
        <taxon>Spermatophyta</taxon>
        <taxon>Pinopsida</taxon>
        <taxon>Pinidae</taxon>
        <taxon>Conifers II</taxon>
        <taxon>Cupressales</taxon>
        <taxon>Cupressaceae</taxon>
        <taxon>Cryptomeria</taxon>
    </lineage>
</organism>
<evidence type="ECO:0000256" key="6">
    <source>
        <dbReference type="ARBA" id="ARBA00022692"/>
    </source>
</evidence>
<evidence type="ECO:0000256" key="2">
    <source>
        <dbReference type="ARBA" id="ARBA00004581"/>
    </source>
</evidence>
<evidence type="ECO:0000256" key="9">
    <source>
        <dbReference type="ARBA" id="ARBA00023078"/>
    </source>
</evidence>
<dbReference type="EMBL" id="MT554702">
    <property type="protein sequence ID" value="QLF68008.1"/>
    <property type="molecule type" value="Genomic_DNA"/>
</dbReference>
<name>A0A7D5FLE7_CRYJA</name>
<keyword evidence="5 11" id="KW-0602">Photosynthesis</keyword>
<keyword evidence="9 11" id="KW-0793">Thylakoid</keyword>
<keyword evidence="7 11" id="KW-0603">Photosystem I</keyword>
<dbReference type="InterPro" id="IPR036357">
    <property type="entry name" value="PSI_PsaI_sf"/>
</dbReference>
<keyword evidence="12" id="KW-0150">Chloroplast</keyword>
<evidence type="ECO:0000256" key="1">
    <source>
        <dbReference type="ARBA" id="ARBA00003541"/>
    </source>
</evidence>
<dbReference type="InterPro" id="IPR001302">
    <property type="entry name" value="PSI_PsaI"/>
</dbReference>
<comment type="subcellular location">
    <subcellularLocation>
        <location evidence="2 11">Plastid</location>
        <location evidence="2 11">Chloroplast thylakoid membrane</location>
        <topology evidence="2 11">Single-pass membrane protein</topology>
    </subcellularLocation>
</comment>
<dbReference type="GO" id="GO:0009535">
    <property type="term" value="C:chloroplast thylakoid membrane"/>
    <property type="evidence" value="ECO:0007669"/>
    <property type="project" value="UniProtKB-SubCell"/>
</dbReference>
<protein>
    <recommendedName>
        <fullName evidence="4 11">Photosystem I reaction center subunit VIII</fullName>
        <shortName evidence="11">PSI-I</shortName>
    </recommendedName>
</protein>
<keyword evidence="8 11" id="KW-1133">Transmembrane helix</keyword>
<dbReference type="GO" id="GO:0009522">
    <property type="term" value="C:photosystem I"/>
    <property type="evidence" value="ECO:0007669"/>
    <property type="project" value="UniProtKB-KW"/>
</dbReference>
<evidence type="ECO:0000256" key="11">
    <source>
        <dbReference type="HAMAP-Rule" id="MF_00431"/>
    </source>
</evidence>
<evidence type="ECO:0000256" key="7">
    <source>
        <dbReference type="ARBA" id="ARBA00022836"/>
    </source>
</evidence>
<evidence type="ECO:0000256" key="10">
    <source>
        <dbReference type="ARBA" id="ARBA00023136"/>
    </source>
</evidence>
<gene>
    <name evidence="11 12" type="primary">psaI</name>
</gene>
<evidence type="ECO:0000256" key="3">
    <source>
        <dbReference type="ARBA" id="ARBA00005252"/>
    </source>
</evidence>
<dbReference type="AlphaFoldDB" id="A0A7D5FLE7"/>
<comment type="function">
    <text evidence="1 11">May help in the organization of the PsaL subunit.</text>
</comment>
<dbReference type="GO" id="GO:0015979">
    <property type="term" value="P:photosynthesis"/>
    <property type="evidence" value="ECO:0007669"/>
    <property type="project" value="UniProtKB-UniRule"/>
</dbReference>
<evidence type="ECO:0000313" key="12">
    <source>
        <dbReference type="EMBL" id="QLF68008.1"/>
    </source>
</evidence>
<evidence type="ECO:0000256" key="4">
    <source>
        <dbReference type="ARBA" id="ARBA00019929"/>
    </source>
</evidence>
<dbReference type="Pfam" id="PF00796">
    <property type="entry name" value="PSI_8"/>
    <property type="match status" value="1"/>
</dbReference>
<reference evidence="12" key="1">
    <citation type="submission" date="2020-06" db="EMBL/GenBank/DDBJ databases">
        <title>Complete Chloroplast Genome of Cryptomeria fortunei.</title>
        <authorList>
            <person name="Xie W."/>
            <person name="Zhang F."/>
        </authorList>
    </citation>
    <scope>NUCLEOTIDE SEQUENCE</scope>
</reference>
<keyword evidence="10 11" id="KW-0472">Membrane</keyword>
<accession>A0A7D5FLE7</accession>
<evidence type="ECO:0000256" key="8">
    <source>
        <dbReference type="ARBA" id="ARBA00022989"/>
    </source>
</evidence>
<keyword evidence="6 11" id="KW-0812">Transmembrane</keyword>
<dbReference type="SUPFAM" id="SSF81540">
    <property type="entry name" value="Subunit VIII of photosystem I reaction centre, PsaI"/>
    <property type="match status" value="1"/>
</dbReference>
<sequence length="42" mass="4883">MIINFDMIIDSLPSFLVPLVGLFFPAITILFLFFYTQNDEIL</sequence>